<dbReference type="EMBL" id="JAPEVA010000099">
    <property type="protein sequence ID" value="KAJ4399865.1"/>
    <property type="molecule type" value="Genomic_DNA"/>
</dbReference>
<name>A0A9W8Z7Q0_9PLEO</name>
<evidence type="ECO:0000256" key="1">
    <source>
        <dbReference type="SAM" id="MobiDB-lite"/>
    </source>
</evidence>
<protein>
    <submittedName>
        <fullName evidence="2">Transcription factor</fullName>
    </submittedName>
</protein>
<reference evidence="2" key="1">
    <citation type="submission" date="2022-10" db="EMBL/GenBank/DDBJ databases">
        <title>Tapping the CABI collections for fungal endophytes: first genome assemblies for Collariella, Neodidymelliopsis, Ascochyta clinopodiicola, Didymella pomorum, Didymosphaeria variabile, Neocosmospora piperis and Neocucurbitaria cava.</title>
        <authorList>
            <person name="Hill R."/>
        </authorList>
    </citation>
    <scope>NUCLEOTIDE SEQUENCE</scope>
    <source>
        <strain evidence="2">IMI 355091</strain>
    </source>
</reference>
<gene>
    <name evidence="2" type="primary">SKO1_2</name>
    <name evidence="2" type="ORF">N0V91_009137</name>
</gene>
<proteinExistence type="predicted"/>
<feature type="compositionally biased region" description="Basic and acidic residues" evidence="1">
    <location>
        <begin position="97"/>
        <end position="112"/>
    </location>
</feature>
<feature type="region of interest" description="Disordered" evidence="1">
    <location>
        <begin position="1"/>
        <end position="43"/>
    </location>
</feature>
<comment type="caution">
    <text evidence="2">The sequence shown here is derived from an EMBL/GenBank/DDBJ whole genome shotgun (WGS) entry which is preliminary data.</text>
</comment>
<evidence type="ECO:0000313" key="3">
    <source>
        <dbReference type="Proteomes" id="UP001140510"/>
    </source>
</evidence>
<organism evidence="2 3">
    <name type="scientific">Didymella pomorum</name>
    <dbReference type="NCBI Taxonomy" id="749634"/>
    <lineage>
        <taxon>Eukaryota</taxon>
        <taxon>Fungi</taxon>
        <taxon>Dikarya</taxon>
        <taxon>Ascomycota</taxon>
        <taxon>Pezizomycotina</taxon>
        <taxon>Dothideomycetes</taxon>
        <taxon>Pleosporomycetidae</taxon>
        <taxon>Pleosporales</taxon>
        <taxon>Pleosporineae</taxon>
        <taxon>Didymellaceae</taxon>
        <taxon>Didymella</taxon>
    </lineage>
</organism>
<accession>A0A9W8Z7Q0</accession>
<dbReference type="AlphaFoldDB" id="A0A9W8Z7Q0"/>
<keyword evidence="3" id="KW-1185">Reference proteome</keyword>
<evidence type="ECO:0000313" key="2">
    <source>
        <dbReference type="EMBL" id="KAJ4399865.1"/>
    </source>
</evidence>
<dbReference type="Proteomes" id="UP001140510">
    <property type="component" value="Unassembled WGS sequence"/>
</dbReference>
<sequence>MAAATQTARTSPPNSKMTSPKDSKGTLPVVTKTEGECPISPPPCSASAAQQRVATASSFTINGTLLSPLPFIARASRHLLNIATMRAPLTMSSPEPAEVKTDTKEIRKCTPA</sequence>
<feature type="compositionally biased region" description="Polar residues" evidence="1">
    <location>
        <begin position="1"/>
        <end position="18"/>
    </location>
</feature>
<feature type="region of interest" description="Disordered" evidence="1">
    <location>
        <begin position="92"/>
        <end position="112"/>
    </location>
</feature>